<evidence type="ECO:0000256" key="7">
    <source>
        <dbReference type="SAM" id="Coils"/>
    </source>
</evidence>
<feature type="domain" description="B30.2/SPRY" evidence="11">
    <location>
        <begin position="321"/>
        <end position="519"/>
    </location>
</feature>
<dbReference type="Pfam" id="PF15227">
    <property type="entry name" value="zf-C3HC4_4"/>
    <property type="match status" value="1"/>
</dbReference>
<dbReference type="KEGG" id="pmrn:116957294"/>
<evidence type="ECO:0000256" key="1">
    <source>
        <dbReference type="ARBA" id="ARBA00022588"/>
    </source>
</evidence>
<dbReference type="PROSITE" id="PS50188">
    <property type="entry name" value="B302_SPRY"/>
    <property type="match status" value="1"/>
</dbReference>
<dbReference type="PANTHER" id="PTHR25465:SF14">
    <property type="entry name" value="E3 UBIQUITIN-PROTEIN LIGASE TRIM65"/>
    <property type="match status" value="1"/>
</dbReference>
<dbReference type="Proteomes" id="UP001318040">
    <property type="component" value="Chromosome 72"/>
</dbReference>
<protein>
    <submittedName>
        <fullName evidence="13">E3 ubiquitin/ISG15 ligase TRIM25-like</fullName>
    </submittedName>
</protein>
<dbReference type="InterPro" id="IPR001870">
    <property type="entry name" value="B30.2/SPRY"/>
</dbReference>
<dbReference type="CDD" id="cd19769">
    <property type="entry name" value="Bbox2_TRIM16-like"/>
    <property type="match status" value="1"/>
</dbReference>
<sequence>MASAALSGDEARRELTCPICLDAFRCPCTLSCGHSFCLECVEGAWDAAESFSCPQCRVTFPQRPKLSKNFTLANLVEQRSAADELATVVLCDFCNDGTTAASKTCLRCDMSYCVTHVKPHQENPKFRGHILVDPDTNPEDRKCKTHRKKIKFYCRQDKSLVCTTCTIAGDHKGHDVATLEDEHKTREKQVGEETRAVEEKRREAEESVRRMEAARRDVQGSMTDEKASISVRFARARAALDVEEKTALEQAEQKGRKLLTQIEKKIAHYQREISELQAAATRLQALAQERDSLAFLQGHLEEMCRTGRFTADPPSCSSQEDIASLKGTEETVAKFLYGRSPTLDTNSANNQLQISSDLRTMTAVRASQGRPHHPHRFDGFAQALCCESFLSGHHYWEVDVGDARWCRVGVAYGTIPRKGSGAAQLHGGSDASWCLEKCNNNFSVVHGGVKTALSVRGAPSPRRIGLHLHWEGVLLAFYRPDSMEVIHEVRQGFLQPLYPGMWVGYLKEPLKIVDLSRAS</sequence>
<dbReference type="GO" id="GO:0008270">
    <property type="term" value="F:zinc ion binding"/>
    <property type="evidence" value="ECO:0007669"/>
    <property type="project" value="UniProtKB-KW"/>
</dbReference>
<dbReference type="InterPro" id="IPR001841">
    <property type="entry name" value="Znf_RING"/>
</dbReference>
<evidence type="ECO:0000313" key="12">
    <source>
        <dbReference type="Proteomes" id="UP001318040"/>
    </source>
</evidence>
<dbReference type="SMART" id="SM00589">
    <property type="entry name" value="PRY"/>
    <property type="match status" value="1"/>
</dbReference>
<evidence type="ECO:0000256" key="4">
    <source>
        <dbReference type="ARBA" id="ARBA00022833"/>
    </source>
</evidence>
<keyword evidence="1" id="KW-0399">Innate immunity</keyword>
<evidence type="ECO:0000259" key="11">
    <source>
        <dbReference type="PROSITE" id="PS50188"/>
    </source>
</evidence>
<dbReference type="Gene3D" id="3.30.40.10">
    <property type="entry name" value="Zinc/RING finger domain, C3HC4 (zinc finger)"/>
    <property type="match status" value="1"/>
</dbReference>
<dbReference type="PROSITE" id="PS00518">
    <property type="entry name" value="ZF_RING_1"/>
    <property type="match status" value="1"/>
</dbReference>
<dbReference type="InterPro" id="IPR000315">
    <property type="entry name" value="Znf_B-box"/>
</dbReference>
<dbReference type="Gene3D" id="4.10.830.40">
    <property type="match status" value="1"/>
</dbReference>
<name>A0AAJ7UF13_PETMA</name>
<dbReference type="Pfam" id="PF13765">
    <property type="entry name" value="PRY"/>
    <property type="match status" value="1"/>
</dbReference>
<evidence type="ECO:0000259" key="10">
    <source>
        <dbReference type="PROSITE" id="PS50119"/>
    </source>
</evidence>
<dbReference type="PRINTS" id="PR01407">
    <property type="entry name" value="BUTYPHLNCDUF"/>
</dbReference>
<dbReference type="RefSeq" id="XP_032835256.1">
    <property type="nucleotide sequence ID" value="XM_032979365.1"/>
</dbReference>
<reference evidence="13" key="1">
    <citation type="submission" date="2025-08" db="UniProtKB">
        <authorList>
            <consortium name="RefSeq"/>
        </authorList>
    </citation>
    <scope>IDENTIFICATION</scope>
    <source>
        <tissue evidence="13">Sperm</tissue>
    </source>
</reference>
<dbReference type="PROSITE" id="PS50119">
    <property type="entry name" value="ZF_BBOX"/>
    <property type="match status" value="1"/>
</dbReference>
<dbReference type="InterPro" id="IPR006574">
    <property type="entry name" value="PRY"/>
</dbReference>
<evidence type="ECO:0000256" key="5">
    <source>
        <dbReference type="ARBA" id="ARBA00022859"/>
    </source>
</evidence>
<dbReference type="InterPro" id="IPR051051">
    <property type="entry name" value="E3_ubiq-ligase_TRIM/RNF"/>
</dbReference>
<dbReference type="InterPro" id="IPR013320">
    <property type="entry name" value="ConA-like_dom_sf"/>
</dbReference>
<keyword evidence="5" id="KW-0391">Immunity</keyword>
<gene>
    <name evidence="13" type="primary">LOC116957294</name>
</gene>
<dbReference type="InterPro" id="IPR003879">
    <property type="entry name" value="Butyrophylin_SPRY"/>
</dbReference>
<dbReference type="SUPFAM" id="SSF57850">
    <property type="entry name" value="RING/U-box"/>
    <property type="match status" value="1"/>
</dbReference>
<evidence type="ECO:0000256" key="2">
    <source>
        <dbReference type="ARBA" id="ARBA00022723"/>
    </source>
</evidence>
<keyword evidence="2" id="KW-0479">Metal-binding</keyword>
<dbReference type="SMART" id="SM00336">
    <property type="entry name" value="BBOX"/>
    <property type="match status" value="2"/>
</dbReference>
<dbReference type="InterPro" id="IPR043136">
    <property type="entry name" value="B30.2/SPRY_sf"/>
</dbReference>
<dbReference type="PROSITE" id="PS50089">
    <property type="entry name" value="ZF_RING_2"/>
    <property type="match status" value="1"/>
</dbReference>
<dbReference type="InterPro" id="IPR003877">
    <property type="entry name" value="SPRY_dom"/>
</dbReference>
<dbReference type="InterPro" id="IPR017907">
    <property type="entry name" value="Znf_RING_CS"/>
</dbReference>
<dbReference type="GO" id="GO:0045087">
    <property type="term" value="P:innate immune response"/>
    <property type="evidence" value="ECO:0007669"/>
    <property type="project" value="UniProtKB-KW"/>
</dbReference>
<keyword evidence="7" id="KW-0175">Coiled coil</keyword>
<accession>A0AAJ7UF13</accession>
<feature type="domain" description="RING-type" evidence="9">
    <location>
        <begin position="17"/>
        <end position="57"/>
    </location>
</feature>
<keyword evidence="4" id="KW-0862">Zinc</keyword>
<dbReference type="AlphaFoldDB" id="A0AAJ7UF13"/>
<organism evidence="12 13">
    <name type="scientific">Petromyzon marinus</name>
    <name type="common">Sea lamprey</name>
    <dbReference type="NCBI Taxonomy" id="7757"/>
    <lineage>
        <taxon>Eukaryota</taxon>
        <taxon>Metazoa</taxon>
        <taxon>Chordata</taxon>
        <taxon>Craniata</taxon>
        <taxon>Vertebrata</taxon>
        <taxon>Cyclostomata</taxon>
        <taxon>Hyperoartia</taxon>
        <taxon>Petromyzontiformes</taxon>
        <taxon>Petromyzontidae</taxon>
        <taxon>Petromyzon</taxon>
    </lineage>
</organism>
<evidence type="ECO:0000256" key="8">
    <source>
        <dbReference type="SAM" id="MobiDB-lite"/>
    </source>
</evidence>
<dbReference type="PANTHER" id="PTHR25465">
    <property type="entry name" value="B-BOX DOMAIN CONTAINING"/>
    <property type="match status" value="1"/>
</dbReference>
<keyword evidence="3 6" id="KW-0863">Zinc-finger</keyword>
<dbReference type="SMART" id="SM00449">
    <property type="entry name" value="SPRY"/>
    <property type="match status" value="1"/>
</dbReference>
<dbReference type="Pfam" id="PF00643">
    <property type="entry name" value="zf-B_box"/>
    <property type="match status" value="1"/>
</dbReference>
<dbReference type="GO" id="GO:0005737">
    <property type="term" value="C:cytoplasm"/>
    <property type="evidence" value="ECO:0007669"/>
    <property type="project" value="UniProtKB-ARBA"/>
</dbReference>
<dbReference type="Pfam" id="PF25600">
    <property type="entry name" value="TRIM_CC"/>
    <property type="match status" value="1"/>
</dbReference>
<dbReference type="Gene3D" id="2.60.120.920">
    <property type="match status" value="1"/>
</dbReference>
<dbReference type="InterPro" id="IPR013083">
    <property type="entry name" value="Znf_RING/FYVE/PHD"/>
</dbReference>
<dbReference type="SUPFAM" id="SSF49899">
    <property type="entry name" value="Concanavalin A-like lectins/glucanases"/>
    <property type="match status" value="1"/>
</dbReference>
<dbReference type="Pfam" id="PF00622">
    <property type="entry name" value="SPRY"/>
    <property type="match status" value="1"/>
</dbReference>
<dbReference type="SMART" id="SM00184">
    <property type="entry name" value="RING"/>
    <property type="match status" value="1"/>
</dbReference>
<dbReference type="Gene3D" id="3.30.160.60">
    <property type="entry name" value="Classic Zinc Finger"/>
    <property type="match status" value="1"/>
</dbReference>
<feature type="domain" description="B box-type" evidence="10">
    <location>
        <begin position="138"/>
        <end position="179"/>
    </location>
</feature>
<evidence type="ECO:0000256" key="3">
    <source>
        <dbReference type="ARBA" id="ARBA00022771"/>
    </source>
</evidence>
<dbReference type="SUPFAM" id="SSF57845">
    <property type="entry name" value="B-box zinc-binding domain"/>
    <property type="match status" value="1"/>
</dbReference>
<feature type="coiled-coil region" evidence="7">
    <location>
        <begin position="259"/>
        <end position="289"/>
    </location>
</feature>
<dbReference type="InterPro" id="IPR058030">
    <property type="entry name" value="TRIM8/14/16/25/29/45/65_CC"/>
</dbReference>
<feature type="region of interest" description="Disordered" evidence="8">
    <location>
        <begin position="183"/>
        <end position="221"/>
    </location>
</feature>
<proteinExistence type="predicted"/>
<evidence type="ECO:0000313" key="13">
    <source>
        <dbReference type="RefSeq" id="XP_032835256.1"/>
    </source>
</evidence>
<evidence type="ECO:0000256" key="6">
    <source>
        <dbReference type="PROSITE-ProRule" id="PRU00024"/>
    </source>
</evidence>
<evidence type="ECO:0000259" key="9">
    <source>
        <dbReference type="PROSITE" id="PS50089"/>
    </source>
</evidence>
<keyword evidence="12" id="KW-1185">Reference proteome</keyword>